<reference evidence="4" key="1">
    <citation type="submission" date="2018-05" db="EMBL/GenBank/DDBJ databases">
        <authorList>
            <person name="Lanie J.A."/>
            <person name="Ng W.-L."/>
            <person name="Kazmierczak K.M."/>
            <person name="Andrzejewski T.M."/>
            <person name="Davidsen T.M."/>
            <person name="Wayne K.J."/>
            <person name="Tettelin H."/>
            <person name="Glass J.I."/>
            <person name="Rusch D."/>
            <person name="Podicherti R."/>
            <person name="Tsui H.-C.T."/>
            <person name="Winkler M.E."/>
        </authorList>
    </citation>
    <scope>NUCLEOTIDE SEQUENCE</scope>
</reference>
<evidence type="ECO:0000256" key="3">
    <source>
        <dbReference type="SAM" id="Phobius"/>
    </source>
</evidence>
<evidence type="ECO:0000256" key="2">
    <source>
        <dbReference type="ARBA" id="ARBA00022803"/>
    </source>
</evidence>
<dbReference type="Gene3D" id="1.25.40.10">
    <property type="entry name" value="Tetratricopeptide repeat domain"/>
    <property type="match status" value="2"/>
</dbReference>
<dbReference type="EMBL" id="UINC01018668">
    <property type="protein sequence ID" value="SVA78621.1"/>
    <property type="molecule type" value="Genomic_DNA"/>
</dbReference>
<dbReference type="SMART" id="SM00028">
    <property type="entry name" value="TPR"/>
    <property type="match status" value="4"/>
</dbReference>
<dbReference type="SUPFAM" id="SSF48452">
    <property type="entry name" value="TPR-like"/>
    <property type="match status" value="1"/>
</dbReference>
<feature type="transmembrane region" description="Helical" evidence="3">
    <location>
        <begin position="12"/>
        <end position="32"/>
    </location>
</feature>
<dbReference type="PANTHER" id="PTHR44858">
    <property type="entry name" value="TETRATRICOPEPTIDE REPEAT PROTEIN 6"/>
    <property type="match status" value="1"/>
</dbReference>
<gene>
    <name evidence="4" type="ORF">METZ01_LOCUS131475</name>
</gene>
<dbReference type="Pfam" id="PF00515">
    <property type="entry name" value="TPR_1"/>
    <property type="match status" value="1"/>
</dbReference>
<dbReference type="AlphaFoldDB" id="A0A381YPQ2"/>
<dbReference type="InterPro" id="IPR050498">
    <property type="entry name" value="Ycf3"/>
</dbReference>
<accession>A0A381YPQ2</accession>
<protein>
    <submittedName>
        <fullName evidence="4">Uncharacterized protein</fullName>
    </submittedName>
</protein>
<evidence type="ECO:0000256" key="1">
    <source>
        <dbReference type="ARBA" id="ARBA00022737"/>
    </source>
</evidence>
<keyword evidence="3" id="KW-0812">Transmembrane</keyword>
<dbReference type="Pfam" id="PF13181">
    <property type="entry name" value="TPR_8"/>
    <property type="match status" value="1"/>
</dbReference>
<keyword evidence="2" id="KW-0802">TPR repeat</keyword>
<dbReference type="InterPro" id="IPR011990">
    <property type="entry name" value="TPR-like_helical_dom_sf"/>
</dbReference>
<name>A0A381YPQ2_9ZZZZ</name>
<keyword evidence="3" id="KW-1133">Transmembrane helix</keyword>
<proteinExistence type="predicted"/>
<dbReference type="InterPro" id="IPR019734">
    <property type="entry name" value="TPR_rpt"/>
</dbReference>
<keyword evidence="3" id="KW-0472">Membrane</keyword>
<dbReference type="PANTHER" id="PTHR44858:SF1">
    <property type="entry name" value="UDP-N-ACETYLGLUCOSAMINE--PEPTIDE N-ACETYLGLUCOSAMINYLTRANSFERASE SPINDLY-RELATED"/>
    <property type="match status" value="1"/>
</dbReference>
<dbReference type="PROSITE" id="PS50005">
    <property type="entry name" value="TPR"/>
    <property type="match status" value="4"/>
</dbReference>
<organism evidence="4">
    <name type="scientific">marine metagenome</name>
    <dbReference type="NCBI Taxonomy" id="408172"/>
    <lineage>
        <taxon>unclassified sequences</taxon>
        <taxon>metagenomes</taxon>
        <taxon>ecological metagenomes</taxon>
    </lineage>
</organism>
<evidence type="ECO:0000313" key="4">
    <source>
        <dbReference type="EMBL" id="SVA78621.1"/>
    </source>
</evidence>
<sequence>MRTTKLTKKFKDSVYSFLIRVSIVGVFLITVACGSENGEPVTNTPTPSPTPSTFEELIELGNVRFERTFYASAVKAFEAAYRLNPDSPEVFLLRGITYNRLGEYKLAIADFNQVLRMIPEEDEAFYERGSAFGNLNSVDQARDDFSRAININPEDPRYFNARGFSYASAGKYEEALGDYDKAVLLDPSFGIVYANRAVVHAIVGNDEAADKDLLLADETGIGSDILREEVRLIRSQRESSPVESE</sequence>
<dbReference type="Pfam" id="PF13432">
    <property type="entry name" value="TPR_16"/>
    <property type="match status" value="1"/>
</dbReference>
<keyword evidence="1" id="KW-0677">Repeat</keyword>
<dbReference type="PROSITE" id="PS51257">
    <property type="entry name" value="PROKAR_LIPOPROTEIN"/>
    <property type="match status" value="1"/>
</dbReference>